<keyword evidence="15" id="KW-1185">Reference proteome</keyword>
<keyword evidence="5 13" id="KW-1003">Cell membrane</keyword>
<keyword evidence="11 13" id="KW-1006">Bacterial flagellum protein export</keyword>
<evidence type="ECO:0000256" key="1">
    <source>
        <dbReference type="ARBA" id="ARBA00004651"/>
    </source>
</evidence>
<sequence length="380" mass="42752">MNFSQGASIPPLAEDTLYSFHLQWFAAEDEGRTEEPTEQKIRKAREDGKVAKSSDLVAALVLLFPLLLIAVLSPYMVKTMKSMLEYFLNISLQSDISSDGNIPQAFMGFYLRLTLPIMGMAFLSALLGNLFQVGFLFTTKPIQPDFSKISPNVLKWAQRVIFSTEGLFNMGKSLFKIGVITVLAWWNISRKVPEITNLVYASVAEAAGVIASLAFTLMIEAALILLVFSLPDYFFQRQKHRESLKMTRHEIKEEMKQSDGDPMIKSRLRQKMRELLTNQMMQSVPDADVVITNPTHYAVALEYKQDSMTAPRVSAKGMDEVAQRIKTIAREHDIPILENKPLARALHANVEIGDEIPEEYYSVVSGILVKIYEMTGKSVS</sequence>
<feature type="transmembrane region" description="Helical" evidence="13">
    <location>
        <begin position="117"/>
        <end position="139"/>
    </location>
</feature>
<keyword evidence="4 13" id="KW-0813">Transport</keyword>
<comment type="subcellular location">
    <subcellularLocation>
        <location evidence="1">Cell membrane</location>
        <topology evidence="1">Multi-pass membrane protein</topology>
    </subcellularLocation>
</comment>
<dbReference type="Gene3D" id="6.10.250.2080">
    <property type="match status" value="1"/>
</dbReference>
<evidence type="ECO:0000256" key="7">
    <source>
        <dbReference type="ARBA" id="ARBA00022795"/>
    </source>
</evidence>
<dbReference type="PRINTS" id="PR00950">
    <property type="entry name" value="TYPE3IMSPROT"/>
</dbReference>
<accession>A0A5C1QUV7</accession>
<dbReference type="OrthoDB" id="9807950at2"/>
<keyword evidence="14" id="KW-0966">Cell projection</keyword>
<dbReference type="Proteomes" id="UP000324209">
    <property type="component" value="Chromosome"/>
</dbReference>
<keyword evidence="14" id="KW-0282">Flagellum</keyword>
<keyword evidence="6 13" id="KW-0812">Transmembrane</keyword>
<dbReference type="PANTHER" id="PTHR30531:SF12">
    <property type="entry name" value="FLAGELLAR BIOSYNTHETIC PROTEIN FLHB"/>
    <property type="match status" value="1"/>
</dbReference>
<gene>
    <name evidence="13 14" type="primary">flhB</name>
    <name evidence="14" type="ORF">EXM22_07690</name>
</gene>
<evidence type="ECO:0000256" key="5">
    <source>
        <dbReference type="ARBA" id="ARBA00022475"/>
    </source>
</evidence>
<evidence type="ECO:0000256" key="3">
    <source>
        <dbReference type="ARBA" id="ARBA00021622"/>
    </source>
</evidence>
<dbReference type="GO" id="GO:0044780">
    <property type="term" value="P:bacterial-type flagellum assembly"/>
    <property type="evidence" value="ECO:0007669"/>
    <property type="project" value="InterPro"/>
</dbReference>
<proteinExistence type="inferred from homology"/>
<comment type="function">
    <text evidence="12 13">Required for formation of the rod structure in the basal body of the flagellar apparatus. Together with FliI and FliH, may constitute the export apparatus of flagellin.</text>
</comment>
<organism evidence="14 15">
    <name type="scientific">Oceanispirochaeta crateris</name>
    <dbReference type="NCBI Taxonomy" id="2518645"/>
    <lineage>
        <taxon>Bacteria</taxon>
        <taxon>Pseudomonadati</taxon>
        <taxon>Spirochaetota</taxon>
        <taxon>Spirochaetia</taxon>
        <taxon>Spirochaetales</taxon>
        <taxon>Spirochaetaceae</taxon>
        <taxon>Oceanispirochaeta</taxon>
    </lineage>
</organism>
<keyword evidence="14" id="KW-0969">Cilium</keyword>
<dbReference type="SUPFAM" id="SSF160544">
    <property type="entry name" value="EscU C-terminal domain-like"/>
    <property type="match status" value="1"/>
</dbReference>
<keyword evidence="9 13" id="KW-1133">Transmembrane helix</keyword>
<dbReference type="KEGG" id="ock:EXM22_07690"/>
<feature type="transmembrane region" description="Helical" evidence="13">
    <location>
        <begin position="206"/>
        <end position="235"/>
    </location>
</feature>
<dbReference type="GO" id="GO:0005886">
    <property type="term" value="C:plasma membrane"/>
    <property type="evidence" value="ECO:0007669"/>
    <property type="project" value="UniProtKB-SubCell"/>
</dbReference>
<feature type="transmembrane region" description="Helical" evidence="13">
    <location>
        <begin position="160"/>
        <end position="186"/>
    </location>
</feature>
<dbReference type="AlphaFoldDB" id="A0A5C1QUV7"/>
<evidence type="ECO:0000256" key="12">
    <source>
        <dbReference type="ARBA" id="ARBA00025078"/>
    </source>
</evidence>
<dbReference type="PANTHER" id="PTHR30531">
    <property type="entry name" value="FLAGELLAR BIOSYNTHETIC PROTEIN FLHB"/>
    <property type="match status" value="1"/>
</dbReference>
<dbReference type="InterPro" id="IPR006136">
    <property type="entry name" value="FlhB"/>
</dbReference>
<dbReference type="Pfam" id="PF01312">
    <property type="entry name" value="Bac_export_2"/>
    <property type="match status" value="1"/>
</dbReference>
<evidence type="ECO:0000256" key="9">
    <source>
        <dbReference type="ARBA" id="ARBA00022989"/>
    </source>
</evidence>
<dbReference type="NCBIfam" id="TIGR00328">
    <property type="entry name" value="flhB"/>
    <property type="match status" value="1"/>
</dbReference>
<comment type="similarity">
    <text evidence="2 13">Belongs to the type III secretion exporter family.</text>
</comment>
<keyword evidence="8 13" id="KW-0653">Protein transport</keyword>
<evidence type="ECO:0000256" key="11">
    <source>
        <dbReference type="ARBA" id="ARBA00023225"/>
    </source>
</evidence>
<keyword evidence="7 13" id="KW-1005">Bacterial flagellum biogenesis</keyword>
<evidence type="ECO:0000256" key="8">
    <source>
        <dbReference type="ARBA" id="ARBA00022927"/>
    </source>
</evidence>
<name>A0A5C1QUV7_9SPIO</name>
<evidence type="ECO:0000256" key="2">
    <source>
        <dbReference type="ARBA" id="ARBA00010690"/>
    </source>
</evidence>
<keyword evidence="10 13" id="KW-0472">Membrane</keyword>
<evidence type="ECO:0000256" key="4">
    <source>
        <dbReference type="ARBA" id="ARBA00022448"/>
    </source>
</evidence>
<dbReference type="InterPro" id="IPR006135">
    <property type="entry name" value="T3SS_substrate_exporter"/>
</dbReference>
<dbReference type="GO" id="GO:0009306">
    <property type="term" value="P:protein secretion"/>
    <property type="evidence" value="ECO:0007669"/>
    <property type="project" value="InterPro"/>
</dbReference>
<reference evidence="14 15" key="1">
    <citation type="submission" date="2019-02" db="EMBL/GenBank/DDBJ databases">
        <title>Complete Genome Sequence and Methylome Analysis of free living Spirochaetas.</title>
        <authorList>
            <person name="Fomenkov A."/>
            <person name="Dubinina G."/>
            <person name="Leshcheva N."/>
            <person name="Mikheeva N."/>
            <person name="Grabovich M."/>
            <person name="Vincze T."/>
            <person name="Roberts R.J."/>
        </authorList>
    </citation>
    <scope>NUCLEOTIDE SEQUENCE [LARGE SCALE GENOMIC DNA]</scope>
    <source>
        <strain evidence="14 15">K2</strain>
    </source>
</reference>
<dbReference type="Gene3D" id="3.40.1690.10">
    <property type="entry name" value="secretion proteins EscU"/>
    <property type="match status" value="1"/>
</dbReference>
<evidence type="ECO:0000313" key="15">
    <source>
        <dbReference type="Proteomes" id="UP000324209"/>
    </source>
</evidence>
<dbReference type="InterPro" id="IPR029025">
    <property type="entry name" value="T3SS_substrate_exporter_C"/>
</dbReference>
<evidence type="ECO:0000313" key="14">
    <source>
        <dbReference type="EMBL" id="QEN09882.1"/>
    </source>
</evidence>
<protein>
    <recommendedName>
        <fullName evidence="3 13">Flagellar biosynthetic protein FlhB</fullName>
    </recommendedName>
</protein>
<feature type="transmembrane region" description="Helical" evidence="13">
    <location>
        <begin position="56"/>
        <end position="77"/>
    </location>
</feature>
<evidence type="ECO:0000256" key="6">
    <source>
        <dbReference type="ARBA" id="ARBA00022692"/>
    </source>
</evidence>
<evidence type="ECO:0000256" key="13">
    <source>
        <dbReference type="RuleBase" id="RU364091"/>
    </source>
</evidence>
<evidence type="ECO:0000256" key="10">
    <source>
        <dbReference type="ARBA" id="ARBA00023136"/>
    </source>
</evidence>
<dbReference type="EMBL" id="CP036150">
    <property type="protein sequence ID" value="QEN09882.1"/>
    <property type="molecule type" value="Genomic_DNA"/>
</dbReference>